<dbReference type="AlphaFoldDB" id="A0A0D2LSG8"/>
<evidence type="ECO:0000313" key="2">
    <source>
        <dbReference type="EMBL" id="KIY92726.1"/>
    </source>
</evidence>
<evidence type="ECO:0000313" key="3">
    <source>
        <dbReference type="Proteomes" id="UP000054498"/>
    </source>
</evidence>
<dbReference type="KEGG" id="mng:MNEG_15237"/>
<feature type="coiled-coil region" evidence="1">
    <location>
        <begin position="199"/>
        <end position="226"/>
    </location>
</feature>
<name>A0A0D2LSG8_9CHLO</name>
<proteinExistence type="predicted"/>
<dbReference type="GeneID" id="25732878"/>
<dbReference type="Proteomes" id="UP000054498">
    <property type="component" value="Unassembled WGS sequence"/>
</dbReference>
<accession>A0A0D2LSG8</accession>
<organism evidence="2 3">
    <name type="scientific">Monoraphidium neglectum</name>
    <dbReference type="NCBI Taxonomy" id="145388"/>
    <lineage>
        <taxon>Eukaryota</taxon>
        <taxon>Viridiplantae</taxon>
        <taxon>Chlorophyta</taxon>
        <taxon>core chlorophytes</taxon>
        <taxon>Chlorophyceae</taxon>
        <taxon>CS clade</taxon>
        <taxon>Sphaeropleales</taxon>
        <taxon>Selenastraceae</taxon>
        <taxon>Monoraphidium</taxon>
    </lineage>
</organism>
<keyword evidence="1" id="KW-0175">Coiled coil</keyword>
<dbReference type="RefSeq" id="XP_013891746.1">
    <property type="nucleotide sequence ID" value="XM_014036292.1"/>
</dbReference>
<reference evidence="2 3" key="1">
    <citation type="journal article" date="2013" name="BMC Genomics">
        <title>Reconstruction of the lipid metabolism for the microalga Monoraphidium neglectum from its genome sequence reveals characteristics suitable for biofuel production.</title>
        <authorList>
            <person name="Bogen C."/>
            <person name="Al-Dilaimi A."/>
            <person name="Albersmeier A."/>
            <person name="Wichmann J."/>
            <person name="Grundmann M."/>
            <person name="Rupp O."/>
            <person name="Lauersen K.J."/>
            <person name="Blifernez-Klassen O."/>
            <person name="Kalinowski J."/>
            <person name="Goesmann A."/>
            <person name="Mussgnug J.H."/>
            <person name="Kruse O."/>
        </authorList>
    </citation>
    <scope>NUCLEOTIDE SEQUENCE [LARGE SCALE GENOMIC DNA]</scope>
    <source>
        <strain evidence="2 3">SAG 48.87</strain>
    </source>
</reference>
<keyword evidence="3" id="KW-1185">Reference proteome</keyword>
<protein>
    <submittedName>
        <fullName evidence="2">Uncharacterized protein</fullName>
    </submittedName>
</protein>
<dbReference type="EMBL" id="KK105368">
    <property type="protein sequence ID" value="KIY92726.1"/>
    <property type="molecule type" value="Genomic_DNA"/>
</dbReference>
<evidence type="ECO:0000256" key="1">
    <source>
        <dbReference type="SAM" id="Coils"/>
    </source>
</evidence>
<gene>
    <name evidence="2" type="ORF">MNEG_15237</name>
</gene>
<sequence>MSLSWPPHDPAAAAAAAAAAAWPWHAAQSLAPPPAVSSPPAVPCAATTALLAQYGLQAPLASHACPGAAAGALAAAAVAERVRRDSLMWPLDLEPGPAASAAAAPHLPPPLDLASAAVGRSGSCTSAQSVCSAAGSVIGSLATSGSGALRARSSSSDCSPSLGSSSTAACGGAFCSPVSCSVGGGGGGAAGGGGTPSPRGRLQQQLAQLQREQEQQAIKLHMLQLQCQGGFMAAPAPPALSSAGLMGGF</sequence>